<dbReference type="Gene3D" id="3.40.50.200">
    <property type="entry name" value="Peptidase S8/S53 domain"/>
    <property type="match status" value="1"/>
</dbReference>
<keyword evidence="6" id="KW-0732">Signal</keyword>
<feature type="chain" id="PRO_5022929807" description="Peptidase S8/S53 domain-containing protein" evidence="6">
    <location>
        <begin position="23"/>
        <end position="470"/>
    </location>
</feature>
<evidence type="ECO:0000256" key="1">
    <source>
        <dbReference type="ARBA" id="ARBA00011073"/>
    </source>
</evidence>
<proteinExistence type="inferred from homology"/>
<evidence type="ECO:0000256" key="5">
    <source>
        <dbReference type="PROSITE-ProRule" id="PRU01240"/>
    </source>
</evidence>
<dbReference type="PROSITE" id="PS51892">
    <property type="entry name" value="SUBTILASE"/>
    <property type="match status" value="1"/>
</dbReference>
<sequence length="470" mass="51238">MTSMFYKLTIVILGLTIVPVSSLEIDDTENKFLSNPQGSLLDTESPYYDPHFNPEDANLFFPNTPSIGVPLEKVHDSPAAENSEMSRVPARNADNQLKTKAPFRSPFTTNEDSVIIQFLPELSVDRFLTVYPSLKYKMQGNVSIGAFKAVFGNFDRRFVRLLAYSNLVLDISRDVNVRISNVQSDSPRHLARVSRNEKLRINGPHDYLYDRSAGSGVDVYVFDTGIYKEHPSFENRTQFGIDFTGEGAGDRNGHGTFIAGVIGSNTHGVAKKANLIDIKVIGASGKGKLSHILLGIDYVIRRKQASNRPAVINMSFTSVRNNIFNRAVQSLLSMDIPVVTGAGNQDTSACRMSPGSVPGVLVVGAFDDRTETVATFSNWGQCVDGFAPGVDVDSLDSRGPGFVQFSGTSVSSAIGTGLVAYFLGMGDQGWGAVHTILALRLHGQLTPQSFLFRPSTPNLILYNDAGEPLW</sequence>
<dbReference type="PROSITE" id="PS00137">
    <property type="entry name" value="SUBTILASE_HIS"/>
    <property type="match status" value="1"/>
</dbReference>
<dbReference type="GeneID" id="43579627"/>
<accession>A0A5E8B8J3</accession>
<dbReference type="CDD" id="cd04077">
    <property type="entry name" value="Peptidases_S8_PCSK9_ProteinaseK_like"/>
    <property type="match status" value="1"/>
</dbReference>
<dbReference type="Proteomes" id="UP000398389">
    <property type="component" value="Unassembled WGS sequence"/>
</dbReference>
<dbReference type="GO" id="GO:0006508">
    <property type="term" value="P:proteolysis"/>
    <property type="evidence" value="ECO:0007669"/>
    <property type="project" value="UniProtKB-KW"/>
</dbReference>
<keyword evidence="9" id="KW-1185">Reference proteome</keyword>
<dbReference type="InterPro" id="IPR034193">
    <property type="entry name" value="PCSK9_ProteinaseK-like"/>
</dbReference>
<dbReference type="PANTHER" id="PTHR43806:SF13">
    <property type="entry name" value="SUBTILASE-TYPE PROTEINASE RRT12"/>
    <property type="match status" value="1"/>
</dbReference>
<gene>
    <name evidence="8" type="ORF">SAPINGB_P000804</name>
</gene>
<protein>
    <recommendedName>
        <fullName evidence="7">Peptidase S8/S53 domain-containing protein</fullName>
    </recommendedName>
</protein>
<dbReference type="PRINTS" id="PR00723">
    <property type="entry name" value="SUBTILISIN"/>
</dbReference>
<dbReference type="SUPFAM" id="SSF52743">
    <property type="entry name" value="Subtilisin-like"/>
    <property type="match status" value="1"/>
</dbReference>
<feature type="active site" description="Charge relay system" evidence="5">
    <location>
        <position position="409"/>
    </location>
</feature>
<dbReference type="PANTHER" id="PTHR43806">
    <property type="entry name" value="PEPTIDASE S8"/>
    <property type="match status" value="1"/>
</dbReference>
<evidence type="ECO:0000259" key="7">
    <source>
        <dbReference type="Pfam" id="PF00082"/>
    </source>
</evidence>
<dbReference type="InterPro" id="IPR015500">
    <property type="entry name" value="Peptidase_S8_subtilisin-rel"/>
</dbReference>
<organism evidence="8 9">
    <name type="scientific">Magnusiomyces paraingens</name>
    <dbReference type="NCBI Taxonomy" id="2606893"/>
    <lineage>
        <taxon>Eukaryota</taxon>
        <taxon>Fungi</taxon>
        <taxon>Dikarya</taxon>
        <taxon>Ascomycota</taxon>
        <taxon>Saccharomycotina</taxon>
        <taxon>Dipodascomycetes</taxon>
        <taxon>Dipodascales</taxon>
        <taxon>Dipodascaceae</taxon>
        <taxon>Magnusiomyces</taxon>
    </lineage>
</organism>
<dbReference type="RefSeq" id="XP_031851418.1">
    <property type="nucleotide sequence ID" value="XM_031995527.1"/>
</dbReference>
<evidence type="ECO:0000256" key="2">
    <source>
        <dbReference type="ARBA" id="ARBA00022670"/>
    </source>
</evidence>
<keyword evidence="2 5" id="KW-0645">Protease</keyword>
<dbReference type="GO" id="GO:0004252">
    <property type="term" value="F:serine-type endopeptidase activity"/>
    <property type="evidence" value="ECO:0007669"/>
    <property type="project" value="UniProtKB-UniRule"/>
</dbReference>
<feature type="signal peptide" evidence="6">
    <location>
        <begin position="1"/>
        <end position="22"/>
    </location>
</feature>
<feature type="active site" description="Charge relay system" evidence="5">
    <location>
        <position position="223"/>
    </location>
</feature>
<evidence type="ECO:0000313" key="9">
    <source>
        <dbReference type="Proteomes" id="UP000398389"/>
    </source>
</evidence>
<dbReference type="InterPro" id="IPR022398">
    <property type="entry name" value="Peptidase_S8_His-AS"/>
</dbReference>
<dbReference type="InterPro" id="IPR050131">
    <property type="entry name" value="Peptidase_S8_subtilisin-like"/>
</dbReference>
<keyword evidence="4 5" id="KW-0720">Serine protease</keyword>
<reference evidence="8 9" key="1">
    <citation type="submission" date="2019-09" db="EMBL/GenBank/DDBJ databases">
        <authorList>
            <person name="Brejova B."/>
        </authorList>
    </citation>
    <scope>NUCLEOTIDE SEQUENCE [LARGE SCALE GENOMIC DNA]</scope>
</reference>
<evidence type="ECO:0000256" key="3">
    <source>
        <dbReference type="ARBA" id="ARBA00022801"/>
    </source>
</evidence>
<keyword evidence="3 5" id="KW-0378">Hydrolase</keyword>
<evidence type="ECO:0000313" key="8">
    <source>
        <dbReference type="EMBL" id="VVT45587.1"/>
    </source>
</evidence>
<dbReference type="OrthoDB" id="206201at2759"/>
<evidence type="ECO:0000256" key="4">
    <source>
        <dbReference type="ARBA" id="ARBA00022825"/>
    </source>
</evidence>
<dbReference type="InterPro" id="IPR000209">
    <property type="entry name" value="Peptidase_S8/S53_dom"/>
</dbReference>
<dbReference type="EMBL" id="CABVLU010000001">
    <property type="protein sequence ID" value="VVT45587.1"/>
    <property type="molecule type" value="Genomic_DNA"/>
</dbReference>
<dbReference type="AlphaFoldDB" id="A0A5E8B8J3"/>
<name>A0A5E8B8J3_9ASCO</name>
<dbReference type="Pfam" id="PF00082">
    <property type="entry name" value="Peptidase_S8"/>
    <property type="match status" value="1"/>
</dbReference>
<comment type="similarity">
    <text evidence="1 5">Belongs to the peptidase S8 family.</text>
</comment>
<feature type="domain" description="Peptidase S8/S53" evidence="7">
    <location>
        <begin position="214"/>
        <end position="424"/>
    </location>
</feature>
<feature type="active site" description="Charge relay system" evidence="5">
    <location>
        <position position="254"/>
    </location>
</feature>
<dbReference type="InterPro" id="IPR036852">
    <property type="entry name" value="Peptidase_S8/S53_dom_sf"/>
</dbReference>
<evidence type="ECO:0000256" key="6">
    <source>
        <dbReference type="SAM" id="SignalP"/>
    </source>
</evidence>